<dbReference type="SMART" id="SM00348">
    <property type="entry name" value="IRF"/>
    <property type="match status" value="1"/>
</dbReference>
<proteinExistence type="predicted"/>
<organism evidence="3 4">
    <name type="scientific">Rhesus monkey rhadinovirus H26-95</name>
    <dbReference type="NCBI Taxonomy" id="69256"/>
    <lineage>
        <taxon>Viruses</taxon>
        <taxon>Duplodnaviria</taxon>
        <taxon>Heunggongvirae</taxon>
        <taxon>Peploviricota</taxon>
        <taxon>Herviviricetes</taxon>
        <taxon>Herpesvirales</taxon>
        <taxon>Orthoherpesviridae</taxon>
        <taxon>Gammaherpesvirinae</taxon>
        <taxon>Rhadinovirus</taxon>
        <taxon>Rhadinovirus macacinegamma5</taxon>
        <taxon>Macacine gammaherpesvirus 5</taxon>
    </lineage>
</organism>
<dbReference type="Pfam" id="PF10401">
    <property type="entry name" value="IRF-3"/>
    <property type="match status" value="1"/>
</dbReference>
<sequence>MATWRPPQSGGPSAMGLREWIVTHANLATYSGLFWADDEKTRVVLATTTPWSVGFDYLRDGKMYEDYCNQRNIPLPSGRSRLGQAKARLLGAIRKSAYFIEEKDVLRRSFSFANVVFRLRSNEEMSCRLCPRASGVAAELRGLRFRMFKRKGADEAGRVSEYTVKQLLGLLRTRPAGTFTMTAPATEASATATASGEDGRQYNSQGGAVALPGEHALPLSASSGLSACLAPSVDDPWGFMHIQVYYYGVLHPQTFTHSGMGVRLSTRPTDRNEHHVCMAPGPLQLWLPPAPHMDDDFMLSRLVNALHALEDGIVLCSCQYGIMMNGYGFLNLWFRGNTSNTSEPRRVPSGVGHRVFDTDEYMLKLAQSPRPSDPGPPDPFAQIWVSAWSLYEEEDQSQAPICIVVHQREIYRHFE</sequence>
<dbReference type="InterPro" id="IPR008984">
    <property type="entry name" value="SMAD_FHA_dom_sf"/>
</dbReference>
<evidence type="ECO:0000313" key="3">
    <source>
        <dbReference type="EMBL" id="AAF60036.1"/>
    </source>
</evidence>
<dbReference type="Gene3D" id="1.10.10.10">
    <property type="entry name" value="Winged helix-like DNA-binding domain superfamily/Winged helix DNA-binding domain"/>
    <property type="match status" value="1"/>
</dbReference>
<dbReference type="SUPFAM" id="SSF49879">
    <property type="entry name" value="SMAD/FHA domain"/>
    <property type="match status" value="1"/>
</dbReference>
<dbReference type="InterPro" id="IPR017855">
    <property type="entry name" value="SMAD-like_dom_sf"/>
</dbReference>
<reference evidence="3 4" key="1">
    <citation type="journal article" date="2000" name="J. Virol.">
        <title>The primary sequence of rhesus monkey rhadinovirus isolate 26-95: sequence similarities to Kaposi's sarcoma-associated herpesvirus and rhesus monkey rhadinovirus isolate 17577.</title>
        <authorList>
            <person name="Alexander L."/>
            <person name="Denekamp L."/>
            <person name="Knapp A."/>
            <person name="Auerbach M.R."/>
            <person name="Damania B."/>
            <person name="Desrosiers R.C."/>
        </authorList>
    </citation>
    <scope>NUCLEOTIDE SEQUENCE [LARGE SCALE GENOMIC DNA]</scope>
    <source>
        <strain evidence="3">Macaca mulatta rhadinovirus isolate 26-95</strain>
    </source>
</reference>
<dbReference type="InterPro" id="IPR036388">
    <property type="entry name" value="WH-like_DNA-bd_sf"/>
</dbReference>
<dbReference type="Proteomes" id="UP000162467">
    <property type="component" value="Genome"/>
</dbReference>
<gene>
    <name evidence="3" type="primary">ORFR9-1</name>
</gene>
<dbReference type="InterPro" id="IPR019471">
    <property type="entry name" value="Interferon_reg_factor-3"/>
</dbReference>
<dbReference type="Gene3D" id="2.60.200.10">
    <property type="match status" value="1"/>
</dbReference>
<accession>Q9J2J7</accession>
<dbReference type="SUPFAM" id="SSF46785">
    <property type="entry name" value="Winged helix' DNA-binding domain"/>
    <property type="match status" value="1"/>
</dbReference>
<dbReference type="CDD" id="cd00103">
    <property type="entry name" value="IRF"/>
    <property type="match status" value="1"/>
</dbReference>
<evidence type="ECO:0000256" key="1">
    <source>
        <dbReference type="SAM" id="MobiDB-lite"/>
    </source>
</evidence>
<protein>
    <submittedName>
        <fullName evidence="3">VIRF</fullName>
    </submittedName>
</protein>
<name>Q9J2J7_9GAMA</name>
<feature type="domain" description="IRF tryptophan pentad repeat" evidence="2">
    <location>
        <begin position="14"/>
        <end position="121"/>
    </location>
</feature>
<dbReference type="InterPro" id="IPR001346">
    <property type="entry name" value="Interferon_reg_fact_DNA-bd_dom"/>
</dbReference>
<dbReference type="GO" id="GO:0000976">
    <property type="term" value="F:transcription cis-regulatory region binding"/>
    <property type="evidence" value="ECO:0007669"/>
    <property type="project" value="InterPro"/>
</dbReference>
<evidence type="ECO:0000313" key="4">
    <source>
        <dbReference type="Proteomes" id="UP000162467"/>
    </source>
</evidence>
<dbReference type="GO" id="GO:0003700">
    <property type="term" value="F:DNA-binding transcription factor activity"/>
    <property type="evidence" value="ECO:0007669"/>
    <property type="project" value="InterPro"/>
</dbReference>
<dbReference type="InterPro" id="IPR036390">
    <property type="entry name" value="WH_DNA-bd_sf"/>
</dbReference>
<feature type="region of interest" description="Disordered" evidence="1">
    <location>
        <begin position="187"/>
        <end position="207"/>
    </location>
</feature>
<dbReference type="PROSITE" id="PS51507">
    <property type="entry name" value="IRF_2"/>
    <property type="match status" value="1"/>
</dbReference>
<evidence type="ECO:0000259" key="2">
    <source>
        <dbReference type="PROSITE" id="PS51507"/>
    </source>
</evidence>
<dbReference type="EMBL" id="AF210726">
    <property type="protein sequence ID" value="AAF60036.1"/>
    <property type="molecule type" value="Genomic_DNA"/>
</dbReference>